<protein>
    <submittedName>
        <fullName evidence="1">Uncharacterized protein</fullName>
    </submittedName>
</protein>
<dbReference type="RefSeq" id="WP_092616232.1">
    <property type="nucleotide sequence ID" value="NZ_FMYK01000002.1"/>
</dbReference>
<name>A0A1G6HB65_9GAMM</name>
<organism evidence="1 2">
    <name type="scientific">Acinetobacter marinus</name>
    <dbReference type="NCBI Taxonomy" id="281375"/>
    <lineage>
        <taxon>Bacteria</taxon>
        <taxon>Pseudomonadati</taxon>
        <taxon>Pseudomonadota</taxon>
        <taxon>Gammaproteobacteria</taxon>
        <taxon>Moraxellales</taxon>
        <taxon>Moraxellaceae</taxon>
        <taxon>Acinetobacter</taxon>
    </lineage>
</organism>
<reference evidence="2" key="1">
    <citation type="submission" date="2016-09" db="EMBL/GenBank/DDBJ databases">
        <authorList>
            <person name="Varghese N."/>
            <person name="Submissions S."/>
        </authorList>
    </citation>
    <scope>NUCLEOTIDE SEQUENCE [LARGE SCALE GENOMIC DNA]</scope>
    <source>
        <strain evidence="2">ANC 3699</strain>
    </source>
</reference>
<dbReference type="AlphaFoldDB" id="A0A1G6HB65"/>
<gene>
    <name evidence="1" type="ORF">SAMN05421749_10250</name>
</gene>
<dbReference type="OrthoDB" id="6694020at2"/>
<dbReference type="EMBL" id="FMYK01000002">
    <property type="protein sequence ID" value="SDB91500.1"/>
    <property type="molecule type" value="Genomic_DNA"/>
</dbReference>
<proteinExistence type="predicted"/>
<evidence type="ECO:0000313" key="1">
    <source>
        <dbReference type="EMBL" id="SDB91500.1"/>
    </source>
</evidence>
<keyword evidence="2" id="KW-1185">Reference proteome</keyword>
<accession>A0A1G6HB65</accession>
<sequence>MAQIIFQTRQEYLQSAFNDIAKIISDHGRPTLDAFVPAFSTQKCLSHLALVCYEWSYDHSLIDAYLETYKAANKELQENMGDC</sequence>
<evidence type="ECO:0000313" key="2">
    <source>
        <dbReference type="Proteomes" id="UP000242317"/>
    </source>
</evidence>
<dbReference type="Proteomes" id="UP000242317">
    <property type="component" value="Unassembled WGS sequence"/>
</dbReference>